<evidence type="ECO:0000313" key="1">
    <source>
        <dbReference type="EMBL" id="SVE36125.1"/>
    </source>
</evidence>
<feature type="non-terminal residue" evidence="1">
    <location>
        <position position="239"/>
    </location>
</feature>
<proteinExistence type="predicted"/>
<gene>
    <name evidence="1" type="ORF">METZ01_LOCUS488979</name>
</gene>
<organism evidence="1">
    <name type="scientific">marine metagenome</name>
    <dbReference type="NCBI Taxonomy" id="408172"/>
    <lineage>
        <taxon>unclassified sequences</taxon>
        <taxon>metagenomes</taxon>
        <taxon>ecological metagenomes</taxon>
    </lineage>
</organism>
<accession>A0A383CW43</accession>
<dbReference type="EMBL" id="UINC01211991">
    <property type="protein sequence ID" value="SVE36125.1"/>
    <property type="molecule type" value="Genomic_DNA"/>
</dbReference>
<feature type="non-terminal residue" evidence="1">
    <location>
        <position position="1"/>
    </location>
</feature>
<protein>
    <submittedName>
        <fullName evidence="1">Uncharacterized protein</fullName>
    </submittedName>
</protein>
<sequence length="239" mass="28807">TFQEKYDIQSTNLSKNNIGIINFHLKQTLYFIKSILYIIILKYVKITSPYSQRYKSLYFTRYPKHFNDNERDSKYGSLFQDDDYYLISIIADGFHQKLNLTDYYNCLKRLKRASFKYILIDSYLSIGDGIKALFYSFKLYKKSRIIRDNSFIFDNIDITDHVRLELFTSLQRIPRLMMYHKGFIGFINNNIIDRFILYLFEFAYGRYFTYLLRKYSPNTIITGFQHGPNSQRHIMFFLG</sequence>
<dbReference type="AlphaFoldDB" id="A0A383CW43"/>
<name>A0A383CW43_9ZZZZ</name>
<reference evidence="1" key="1">
    <citation type="submission" date="2018-05" db="EMBL/GenBank/DDBJ databases">
        <authorList>
            <person name="Lanie J.A."/>
            <person name="Ng W.-L."/>
            <person name="Kazmierczak K.M."/>
            <person name="Andrzejewski T.M."/>
            <person name="Davidsen T.M."/>
            <person name="Wayne K.J."/>
            <person name="Tettelin H."/>
            <person name="Glass J.I."/>
            <person name="Rusch D."/>
            <person name="Podicherti R."/>
            <person name="Tsui H.-C.T."/>
            <person name="Winkler M.E."/>
        </authorList>
    </citation>
    <scope>NUCLEOTIDE SEQUENCE</scope>
</reference>